<dbReference type="SUPFAM" id="SSF53254">
    <property type="entry name" value="Phosphoglycerate mutase-like"/>
    <property type="match status" value="1"/>
</dbReference>
<gene>
    <name evidence="1" type="ORF">BAR1_02075</name>
</gene>
<protein>
    <submittedName>
        <fullName evidence="1">Histidine phosphatase family protein</fullName>
    </submittedName>
</protein>
<dbReference type="AlphaFoldDB" id="A0A347UD96"/>
<dbReference type="KEGG" id="pamo:BAR1_02075"/>
<keyword evidence="2" id="KW-1185">Reference proteome</keyword>
<dbReference type="Gene3D" id="3.40.50.1240">
    <property type="entry name" value="Phosphoglycerate mutase-like"/>
    <property type="match status" value="1"/>
</dbReference>
<dbReference type="PANTHER" id="PTHR48100">
    <property type="entry name" value="BROAD-SPECIFICITY PHOSPHATASE YOR283W-RELATED"/>
    <property type="match status" value="1"/>
</dbReference>
<dbReference type="Pfam" id="PF00300">
    <property type="entry name" value="His_Phos_1"/>
    <property type="match status" value="1"/>
</dbReference>
<accession>A0A347UD96</accession>
<dbReference type="Proteomes" id="UP000261704">
    <property type="component" value="Chromosome"/>
</dbReference>
<dbReference type="InterPro" id="IPR029033">
    <property type="entry name" value="His_PPase_superfam"/>
</dbReference>
<sequence length="225" mass="24679">MGRPRKGNTVVELTLIRHGQAQTGAQDEASYDNLSDLGHRQARWLGEALRDGGPFERIISGDMKRQVQTAEGLALGVHHSIDPRLNELDYFGLAASLKASHGVDIPDDIQSFARHVPQVLDVWRQGGMNGDLETYDEFCSRIMGALHNAAGQEGRTVLVTSTGVIATLSAIALGLDMVKKTKLFLRVMNTSVHKFELLGDELHLTQFGAVPHLEHPDRAYAQTYG</sequence>
<name>A0A347UD96_9RHOB</name>
<dbReference type="CDD" id="cd07067">
    <property type="entry name" value="HP_PGM_like"/>
    <property type="match status" value="1"/>
</dbReference>
<dbReference type="GO" id="GO:0016791">
    <property type="term" value="F:phosphatase activity"/>
    <property type="evidence" value="ECO:0007669"/>
    <property type="project" value="TreeGrafter"/>
</dbReference>
<organism evidence="1 2">
    <name type="scientific">Profundibacter amoris</name>
    <dbReference type="NCBI Taxonomy" id="2171755"/>
    <lineage>
        <taxon>Bacteria</taxon>
        <taxon>Pseudomonadati</taxon>
        <taxon>Pseudomonadota</taxon>
        <taxon>Alphaproteobacteria</taxon>
        <taxon>Rhodobacterales</taxon>
        <taxon>Paracoccaceae</taxon>
        <taxon>Profundibacter</taxon>
    </lineage>
</organism>
<evidence type="ECO:0000313" key="2">
    <source>
        <dbReference type="Proteomes" id="UP000261704"/>
    </source>
</evidence>
<reference evidence="1 2" key="1">
    <citation type="submission" date="2018-09" db="EMBL/GenBank/DDBJ databases">
        <title>Profundibacter amoris BAR1 gen. nov., sp. nov., a new member of the Roseobacter clade isolated at Lokis Castle Vent Field on the Arctic Mid-Oceanic Ridge.</title>
        <authorList>
            <person name="Le Moine Bauer S."/>
            <person name="Sjoeberg A.G."/>
            <person name="L'Haridon S."/>
            <person name="Stokke R."/>
            <person name="Roalkvam I."/>
            <person name="Steen I.H."/>
            <person name="Dahle H."/>
        </authorList>
    </citation>
    <scope>NUCLEOTIDE SEQUENCE [LARGE SCALE GENOMIC DNA]</scope>
    <source>
        <strain evidence="1 2">BAR1</strain>
    </source>
</reference>
<dbReference type="PANTHER" id="PTHR48100:SF1">
    <property type="entry name" value="HISTIDINE PHOSPHATASE FAMILY PROTEIN-RELATED"/>
    <property type="match status" value="1"/>
</dbReference>
<dbReference type="OrthoDB" id="280692at2"/>
<dbReference type="SMART" id="SM00855">
    <property type="entry name" value="PGAM"/>
    <property type="match status" value="1"/>
</dbReference>
<dbReference type="EMBL" id="CP032125">
    <property type="protein sequence ID" value="AXX96824.1"/>
    <property type="molecule type" value="Genomic_DNA"/>
</dbReference>
<proteinExistence type="predicted"/>
<dbReference type="GO" id="GO:0005737">
    <property type="term" value="C:cytoplasm"/>
    <property type="evidence" value="ECO:0007669"/>
    <property type="project" value="TreeGrafter"/>
</dbReference>
<dbReference type="InterPro" id="IPR013078">
    <property type="entry name" value="His_Pase_superF_clade-1"/>
</dbReference>
<evidence type="ECO:0000313" key="1">
    <source>
        <dbReference type="EMBL" id="AXX96824.1"/>
    </source>
</evidence>
<dbReference type="InterPro" id="IPR050275">
    <property type="entry name" value="PGM_Phosphatase"/>
</dbReference>